<name>A0AA38NWT2_9AGAR</name>
<keyword evidence="3" id="KW-1185">Reference proteome</keyword>
<organism evidence="2 3">
    <name type="scientific">Lentinula raphanica</name>
    <dbReference type="NCBI Taxonomy" id="153919"/>
    <lineage>
        <taxon>Eukaryota</taxon>
        <taxon>Fungi</taxon>
        <taxon>Dikarya</taxon>
        <taxon>Basidiomycota</taxon>
        <taxon>Agaricomycotina</taxon>
        <taxon>Agaricomycetes</taxon>
        <taxon>Agaricomycetidae</taxon>
        <taxon>Agaricales</taxon>
        <taxon>Marasmiineae</taxon>
        <taxon>Omphalotaceae</taxon>
        <taxon>Lentinula</taxon>
    </lineage>
</organism>
<dbReference type="AlphaFoldDB" id="A0AA38NWT2"/>
<reference evidence="2" key="1">
    <citation type="submission" date="2022-08" db="EMBL/GenBank/DDBJ databases">
        <authorList>
            <consortium name="DOE Joint Genome Institute"/>
            <person name="Min B."/>
            <person name="Riley R."/>
            <person name="Sierra-Patev S."/>
            <person name="Naranjo-Ortiz M."/>
            <person name="Looney B."/>
            <person name="Konkel Z."/>
            <person name="Slot J.C."/>
            <person name="Sakamoto Y."/>
            <person name="Steenwyk J.L."/>
            <person name="Rokas A."/>
            <person name="Carro J."/>
            <person name="Camarero S."/>
            <person name="Ferreira P."/>
            <person name="Molpeceres G."/>
            <person name="Ruiz-Duenas F.J."/>
            <person name="Serrano A."/>
            <person name="Henrissat B."/>
            <person name="Drula E."/>
            <person name="Hughes K.W."/>
            <person name="Mata J.L."/>
            <person name="Ishikawa N.K."/>
            <person name="Vargas-Isla R."/>
            <person name="Ushijima S."/>
            <person name="Smith C.A."/>
            <person name="Ahrendt S."/>
            <person name="Andreopoulos W."/>
            <person name="He G."/>
            <person name="Labutti K."/>
            <person name="Lipzen A."/>
            <person name="Ng V."/>
            <person name="Sandor L."/>
            <person name="Barry K."/>
            <person name="Martinez A.T."/>
            <person name="Xiao Y."/>
            <person name="Gibbons J.G."/>
            <person name="Terashima K."/>
            <person name="Hibbett D.S."/>
            <person name="Grigoriev I.V."/>
        </authorList>
    </citation>
    <scope>NUCLEOTIDE SEQUENCE</scope>
    <source>
        <strain evidence="2">TFB9207</strain>
    </source>
</reference>
<comment type="caution">
    <text evidence="2">The sequence shown here is derived from an EMBL/GenBank/DDBJ whole genome shotgun (WGS) entry which is preliminary data.</text>
</comment>
<sequence>MTLNRGYLCALPWAYDMPPQSMPPLMHRPSSQNDLGAAEFTFQNIPVPLPSGLPGTPILSLASMTSHSPPPAPRSYSSSNSVNTPSWPPPTPSTSSGNTVSWPPHQPSIAIKPRGTQLNTKAKTFVPCLHSKVTIKDSDGFECNLENLKQDLSPHPSPLILKSLSSPSPSPPGLMARVARVTHAIPIVAPSLKKRYGEEGREECQAAAALGKESKANEEAEKEIEEECSRKDTVNVVRETTVREEAVFEADEEAEHKAHEMERHSLMAEGERKELKTWIVEESLREEKLKLEAEKRRKDERRSAEEQMELVSRCEGVEDPDVSLDIGVKDGEFRQVIVMVI</sequence>
<evidence type="ECO:0000256" key="1">
    <source>
        <dbReference type="SAM" id="MobiDB-lite"/>
    </source>
</evidence>
<dbReference type="Proteomes" id="UP001163846">
    <property type="component" value="Unassembled WGS sequence"/>
</dbReference>
<proteinExistence type="predicted"/>
<accession>A0AA38NWT2</accession>
<dbReference type="EMBL" id="MU807088">
    <property type="protein sequence ID" value="KAJ3832084.1"/>
    <property type="molecule type" value="Genomic_DNA"/>
</dbReference>
<feature type="compositionally biased region" description="Low complexity" evidence="1">
    <location>
        <begin position="74"/>
        <end position="85"/>
    </location>
</feature>
<feature type="region of interest" description="Disordered" evidence="1">
    <location>
        <begin position="60"/>
        <end position="116"/>
    </location>
</feature>
<protein>
    <submittedName>
        <fullName evidence="2">Uncharacterized protein</fullName>
    </submittedName>
</protein>
<evidence type="ECO:0000313" key="3">
    <source>
        <dbReference type="Proteomes" id="UP001163846"/>
    </source>
</evidence>
<gene>
    <name evidence="2" type="ORF">F5878DRAFT_666894</name>
</gene>
<evidence type="ECO:0000313" key="2">
    <source>
        <dbReference type="EMBL" id="KAJ3832084.1"/>
    </source>
</evidence>